<dbReference type="Pfam" id="PF13424">
    <property type="entry name" value="TPR_12"/>
    <property type="match status" value="2"/>
</dbReference>
<dbReference type="OrthoDB" id="10040854at2759"/>
<keyword evidence="1" id="KW-0802">TPR repeat</keyword>
<feature type="repeat" description="TPR" evidence="1">
    <location>
        <begin position="279"/>
        <end position="312"/>
    </location>
</feature>
<accession>A0A2B4R3K7</accession>
<name>A0A2B4R3K7_STYPI</name>
<keyword evidence="3" id="KW-1185">Reference proteome</keyword>
<sequence>MMDNTREILKKIRIGLDVATYLLNTHRGMQATHLCNECLILLNKLGFDINGLNVFEVIVNSYYASTGYTNAVRYTNKFITMFHNIGKLMIEVGDKYLRRSRLAEAKELFKGAVAIRKSIGYRIGPAMTYGRLGLVFESLSKYPQKAKEYHEEALAIAIEIGNRREEGALELCFNHLVNIRRLKKITRKLLQLEKILVTGREKERAMGTLELCFNHLVNIRRLKNITRKLLQLEQILVTGKEKERAMGTLELCFNLSKTKEYLERALAIATEIGHREGEGTYYGNLGAVFQSLAEYRKAKEYHEKALAIAKEIGDWEGHGTRYGNLGVVFQSLGEYQRAKKYHEKAFAVATEIGDRKGERTRYGNLGVVFQSLGEYQKAKEYHKKALAIAIEIGDKKKEGTCYTNLGAVFLSLYKNKRAKEHFDKALAISIEIGD</sequence>
<dbReference type="SUPFAM" id="SSF48452">
    <property type="entry name" value="TPR-like"/>
    <property type="match status" value="2"/>
</dbReference>
<dbReference type="Pfam" id="PF13374">
    <property type="entry name" value="TPR_10"/>
    <property type="match status" value="1"/>
</dbReference>
<feature type="repeat" description="TPR" evidence="1">
    <location>
        <begin position="359"/>
        <end position="392"/>
    </location>
</feature>
<proteinExistence type="predicted"/>
<evidence type="ECO:0000256" key="1">
    <source>
        <dbReference type="PROSITE-ProRule" id="PRU00339"/>
    </source>
</evidence>
<dbReference type="PANTHER" id="PTHR10098:SF108">
    <property type="entry name" value="TETRATRICOPEPTIDE REPEAT PROTEIN 28"/>
    <property type="match status" value="1"/>
</dbReference>
<reference evidence="3" key="1">
    <citation type="journal article" date="2017" name="bioRxiv">
        <title>Comparative analysis of the genomes of Stylophora pistillata and Acropora digitifera provides evidence for extensive differences between species of corals.</title>
        <authorList>
            <person name="Voolstra C.R."/>
            <person name="Li Y."/>
            <person name="Liew Y.J."/>
            <person name="Baumgarten S."/>
            <person name="Zoccola D."/>
            <person name="Flot J.-F."/>
            <person name="Tambutte S."/>
            <person name="Allemand D."/>
            <person name="Aranda M."/>
        </authorList>
    </citation>
    <scope>NUCLEOTIDE SEQUENCE [LARGE SCALE GENOMIC DNA]</scope>
</reference>
<evidence type="ECO:0000313" key="3">
    <source>
        <dbReference type="Proteomes" id="UP000225706"/>
    </source>
</evidence>
<dbReference type="SMART" id="SM00028">
    <property type="entry name" value="TPR"/>
    <property type="match status" value="6"/>
</dbReference>
<dbReference type="Gene3D" id="1.25.40.10">
    <property type="entry name" value="Tetratricopeptide repeat domain"/>
    <property type="match status" value="2"/>
</dbReference>
<organism evidence="2 3">
    <name type="scientific">Stylophora pistillata</name>
    <name type="common">Smooth cauliflower coral</name>
    <dbReference type="NCBI Taxonomy" id="50429"/>
    <lineage>
        <taxon>Eukaryota</taxon>
        <taxon>Metazoa</taxon>
        <taxon>Cnidaria</taxon>
        <taxon>Anthozoa</taxon>
        <taxon>Hexacorallia</taxon>
        <taxon>Scleractinia</taxon>
        <taxon>Astrocoeniina</taxon>
        <taxon>Pocilloporidae</taxon>
        <taxon>Stylophora</taxon>
    </lineage>
</organism>
<dbReference type="InterPro" id="IPR019734">
    <property type="entry name" value="TPR_rpt"/>
</dbReference>
<evidence type="ECO:0000313" key="2">
    <source>
        <dbReference type="EMBL" id="PFX12924.1"/>
    </source>
</evidence>
<dbReference type="Proteomes" id="UP000225706">
    <property type="component" value="Unassembled WGS sequence"/>
</dbReference>
<dbReference type="AlphaFoldDB" id="A0A2B4R3K7"/>
<protein>
    <submittedName>
        <fullName evidence="2">Tetratricopeptide repeat protein 28</fullName>
    </submittedName>
</protein>
<dbReference type="InterPro" id="IPR011990">
    <property type="entry name" value="TPR-like_helical_dom_sf"/>
</dbReference>
<comment type="caution">
    <text evidence="2">The sequence shown here is derived from an EMBL/GenBank/DDBJ whole genome shotgun (WGS) entry which is preliminary data.</text>
</comment>
<dbReference type="EMBL" id="LSMT01001134">
    <property type="protein sequence ID" value="PFX12924.1"/>
    <property type="molecule type" value="Genomic_DNA"/>
</dbReference>
<gene>
    <name evidence="2" type="primary">TTC28</name>
    <name evidence="2" type="ORF">AWC38_SpisGene23045</name>
</gene>
<dbReference type="PROSITE" id="PS50005">
    <property type="entry name" value="TPR"/>
    <property type="match status" value="2"/>
</dbReference>
<dbReference type="PANTHER" id="PTHR10098">
    <property type="entry name" value="RAPSYN-RELATED"/>
    <property type="match status" value="1"/>
</dbReference>